<feature type="region of interest" description="Disordered" evidence="4">
    <location>
        <begin position="110"/>
        <end position="134"/>
    </location>
</feature>
<dbReference type="KEGG" id="dhe:111593839"/>
<dbReference type="SMART" id="SM00360">
    <property type="entry name" value="RRM"/>
    <property type="match status" value="1"/>
</dbReference>
<dbReference type="RefSeq" id="XP_023162644.2">
    <property type="nucleotide sequence ID" value="XM_023306876.2"/>
</dbReference>
<dbReference type="Gene3D" id="3.30.70.330">
    <property type="match status" value="1"/>
</dbReference>
<organism evidence="6 7">
    <name type="scientific">Drosophila hydei</name>
    <name type="common">Fruit fly</name>
    <dbReference type="NCBI Taxonomy" id="7224"/>
    <lineage>
        <taxon>Eukaryota</taxon>
        <taxon>Metazoa</taxon>
        <taxon>Ecdysozoa</taxon>
        <taxon>Arthropoda</taxon>
        <taxon>Hexapoda</taxon>
        <taxon>Insecta</taxon>
        <taxon>Pterygota</taxon>
        <taxon>Neoptera</taxon>
        <taxon>Endopterygota</taxon>
        <taxon>Diptera</taxon>
        <taxon>Brachycera</taxon>
        <taxon>Muscomorpha</taxon>
        <taxon>Ephydroidea</taxon>
        <taxon>Drosophilidae</taxon>
        <taxon>Drosophila</taxon>
    </lineage>
</organism>
<dbReference type="GO" id="GO:0003723">
    <property type="term" value="F:RNA binding"/>
    <property type="evidence" value="ECO:0007669"/>
    <property type="project" value="UniProtKB-UniRule"/>
</dbReference>
<name>A0A6J1LE00_DROHY</name>
<accession>A0A6J1LE00</accession>
<gene>
    <name evidence="7" type="primary">LOC111593839</name>
</gene>
<feature type="compositionally biased region" description="Low complexity" evidence="4">
    <location>
        <begin position="539"/>
        <end position="560"/>
    </location>
</feature>
<dbReference type="InterPro" id="IPR012677">
    <property type="entry name" value="Nucleotide-bd_a/b_plait_sf"/>
</dbReference>
<dbReference type="PROSITE" id="PS50102">
    <property type="entry name" value="RRM"/>
    <property type="match status" value="1"/>
</dbReference>
<sequence>MDLKRLACKTGLGDGPDAKRATAADADDDLLQLDQESGIDKDTSDAQPECLQMEVTKETDCDSLKAERDNLSPSNHVAPYTGNGCAPSLESFMFQQTPAGSQLCSWMSNTESKTSANDGQTLFESDKDSKSNTQTAKLNRKALTNLRRQNALRALELERELATKTPQAPTLLVRFPDPKISVASVSEFSESIRDVVFPTNVAQRYCLVHLKAGANVERTIEELKQVRFGHGRLHAELKTFTDEEQAECIDPCSLYVSNIPFNMNAADIKVFVNSMRVDIGVMKRQKRARYAFVRYANAEMAMDAFRDLVRRTLNNRILTVRYRRLRKRLTHPTAASMCAISNLTIDTIATDDDAVECRVISPPPVESITIMDSDDEGHHCESHSVVSLSSSIPHKKRESKMTAQEKEIQRLKLQVAEHGAIIRSLQKREGSIANVIAKIEPQSDLTTDKSSLMQRSLSPCSSYDIKMENDYLGIAQNTPEPEPDFLLDAVPNSPYRGTTCPIDGMEGPIKSSDCFGWLISGLGRRKSTKSSAQQLQKQSNNNSINNSNNSNSNNNNSNINIHKENKNKKTPKVANLEVLHAQVEADLDT</sequence>
<evidence type="ECO:0000313" key="6">
    <source>
        <dbReference type="Proteomes" id="UP000504633"/>
    </source>
</evidence>
<dbReference type="GeneID" id="111593839"/>
<dbReference type="OrthoDB" id="4726at2759"/>
<evidence type="ECO:0000256" key="3">
    <source>
        <dbReference type="SAM" id="Coils"/>
    </source>
</evidence>
<dbReference type="InterPro" id="IPR000504">
    <property type="entry name" value="RRM_dom"/>
</dbReference>
<feature type="compositionally biased region" description="Polar residues" evidence="4">
    <location>
        <begin position="110"/>
        <end position="123"/>
    </location>
</feature>
<dbReference type="InterPro" id="IPR035979">
    <property type="entry name" value="RBD_domain_sf"/>
</dbReference>
<keyword evidence="1 2" id="KW-0694">RNA-binding</keyword>
<evidence type="ECO:0000313" key="7">
    <source>
        <dbReference type="RefSeq" id="XP_023162644.2"/>
    </source>
</evidence>
<protein>
    <submittedName>
        <fullName evidence="7">Protein painting of fourth isoform X1</fullName>
    </submittedName>
</protein>
<keyword evidence="3" id="KW-0175">Coiled coil</keyword>
<feature type="domain" description="RRM" evidence="5">
    <location>
        <begin position="252"/>
        <end position="325"/>
    </location>
</feature>
<reference evidence="7" key="1">
    <citation type="submission" date="2025-08" db="UniProtKB">
        <authorList>
            <consortium name="RefSeq"/>
        </authorList>
    </citation>
    <scope>IDENTIFICATION</scope>
    <source>
        <strain evidence="7">15085-1641.00</strain>
        <tissue evidence="7">Whole body</tissue>
    </source>
</reference>
<feature type="coiled-coil region" evidence="3">
    <location>
        <begin position="394"/>
        <end position="428"/>
    </location>
</feature>
<evidence type="ECO:0000256" key="1">
    <source>
        <dbReference type="ARBA" id="ARBA00022884"/>
    </source>
</evidence>
<feature type="region of interest" description="Disordered" evidence="4">
    <location>
        <begin position="533"/>
        <end position="571"/>
    </location>
</feature>
<dbReference type="CTD" id="37947"/>
<dbReference type="AlphaFoldDB" id="A0A6J1LE00"/>
<evidence type="ECO:0000256" key="2">
    <source>
        <dbReference type="PROSITE-ProRule" id="PRU00176"/>
    </source>
</evidence>
<dbReference type="SUPFAM" id="SSF54928">
    <property type="entry name" value="RNA-binding domain, RBD"/>
    <property type="match status" value="1"/>
</dbReference>
<evidence type="ECO:0000256" key="4">
    <source>
        <dbReference type="SAM" id="MobiDB-lite"/>
    </source>
</evidence>
<dbReference type="Proteomes" id="UP000504633">
    <property type="component" value="Unplaced"/>
</dbReference>
<proteinExistence type="predicted"/>
<keyword evidence="6" id="KW-1185">Reference proteome</keyword>
<dbReference type="CDD" id="cd00590">
    <property type="entry name" value="RRM_SF"/>
    <property type="match status" value="1"/>
</dbReference>
<evidence type="ECO:0000259" key="5">
    <source>
        <dbReference type="PROSITE" id="PS50102"/>
    </source>
</evidence>